<accession>A0ABD2MW90</accession>
<evidence type="ECO:0000256" key="1">
    <source>
        <dbReference type="SAM" id="MobiDB-lite"/>
    </source>
</evidence>
<gene>
    <name evidence="2" type="ORF">HHI36_021144</name>
</gene>
<dbReference type="EMBL" id="JABFTP020000042">
    <property type="protein sequence ID" value="KAL3270610.1"/>
    <property type="molecule type" value="Genomic_DNA"/>
</dbReference>
<feature type="region of interest" description="Disordered" evidence="1">
    <location>
        <begin position="67"/>
        <end position="99"/>
    </location>
</feature>
<protein>
    <submittedName>
        <fullName evidence="2">Uncharacterized protein</fullName>
    </submittedName>
</protein>
<organism evidence="2 3">
    <name type="scientific">Cryptolaemus montrouzieri</name>
    <dbReference type="NCBI Taxonomy" id="559131"/>
    <lineage>
        <taxon>Eukaryota</taxon>
        <taxon>Metazoa</taxon>
        <taxon>Ecdysozoa</taxon>
        <taxon>Arthropoda</taxon>
        <taxon>Hexapoda</taxon>
        <taxon>Insecta</taxon>
        <taxon>Pterygota</taxon>
        <taxon>Neoptera</taxon>
        <taxon>Endopterygota</taxon>
        <taxon>Coleoptera</taxon>
        <taxon>Polyphaga</taxon>
        <taxon>Cucujiformia</taxon>
        <taxon>Coccinelloidea</taxon>
        <taxon>Coccinellidae</taxon>
        <taxon>Scymninae</taxon>
        <taxon>Scymnini</taxon>
        <taxon>Cryptolaemus</taxon>
    </lineage>
</organism>
<name>A0ABD2MW90_9CUCU</name>
<comment type="caution">
    <text evidence="2">The sequence shown here is derived from an EMBL/GenBank/DDBJ whole genome shotgun (WGS) entry which is preliminary data.</text>
</comment>
<reference evidence="2 3" key="1">
    <citation type="journal article" date="2021" name="BMC Biol.">
        <title>Horizontally acquired antibacterial genes associated with adaptive radiation of ladybird beetles.</title>
        <authorList>
            <person name="Li H.S."/>
            <person name="Tang X.F."/>
            <person name="Huang Y.H."/>
            <person name="Xu Z.Y."/>
            <person name="Chen M.L."/>
            <person name="Du X.Y."/>
            <person name="Qiu B.Y."/>
            <person name="Chen P.T."/>
            <person name="Zhang W."/>
            <person name="Slipinski A."/>
            <person name="Escalona H.E."/>
            <person name="Waterhouse R.M."/>
            <person name="Zwick A."/>
            <person name="Pang H."/>
        </authorList>
    </citation>
    <scope>NUCLEOTIDE SEQUENCE [LARGE SCALE GENOMIC DNA]</scope>
    <source>
        <strain evidence="2">SYSU2018</strain>
    </source>
</reference>
<keyword evidence="3" id="KW-1185">Reference proteome</keyword>
<dbReference type="Proteomes" id="UP001516400">
    <property type="component" value="Unassembled WGS sequence"/>
</dbReference>
<proteinExistence type="predicted"/>
<evidence type="ECO:0000313" key="3">
    <source>
        <dbReference type="Proteomes" id="UP001516400"/>
    </source>
</evidence>
<dbReference type="AlphaFoldDB" id="A0ABD2MW90"/>
<feature type="compositionally biased region" description="Polar residues" evidence="1">
    <location>
        <begin position="86"/>
        <end position="99"/>
    </location>
</feature>
<sequence>MKYTATNKFVRSDVGAAVTPARRRILRHIQRTMAIVAKDVRDVLPETAGDLGDVGTFTIQSRFSETQKCTNGGESGKNEGRYAPEMSQTRSVCTGMNSN</sequence>
<evidence type="ECO:0000313" key="2">
    <source>
        <dbReference type="EMBL" id="KAL3270610.1"/>
    </source>
</evidence>